<evidence type="ECO:0000259" key="1">
    <source>
        <dbReference type="PROSITE" id="PS50075"/>
    </source>
</evidence>
<dbReference type="Proteomes" id="UP000073816">
    <property type="component" value="Chromosome"/>
</dbReference>
<dbReference type="STRING" id="1727163.AO498_02495"/>
<dbReference type="OrthoDB" id="812569at2"/>
<dbReference type="KEGG" id="alm:AO498_02495"/>
<dbReference type="Gene3D" id="3.30.300.30">
    <property type="match status" value="1"/>
</dbReference>
<dbReference type="Pfam" id="PF00550">
    <property type="entry name" value="PP-binding"/>
    <property type="match status" value="1"/>
</dbReference>
<dbReference type="InterPro" id="IPR036736">
    <property type="entry name" value="ACP-like_sf"/>
</dbReference>
<dbReference type="Gene3D" id="3.40.50.1820">
    <property type="entry name" value="alpha/beta hydrolase"/>
    <property type="match status" value="1"/>
</dbReference>
<dbReference type="EMBL" id="CP012836">
    <property type="protein sequence ID" value="AMQ55251.1"/>
    <property type="molecule type" value="Genomic_DNA"/>
</dbReference>
<proteinExistence type="predicted"/>
<dbReference type="PROSITE" id="PS50075">
    <property type="entry name" value="CARRIER"/>
    <property type="match status" value="1"/>
</dbReference>
<sequence>MSMWDKFFWIAENQSENPALLSDELQLTYSELLNLAKKLAASLQQRNLSQACIGIALKSKAEEAIAALAVLLSGNYFFFLPHHQGKEVLDHVPIALILTDIESFESLPVATCSMSDLKDSVSALEPWWKNENNWEDRFFCVYATSGSTGSAKYVLHDYRSIVEDTDRQIEENHISSKDRIDFLFAASFSSSLASIFPAWLSGAALVVHAISEQGLEQIPRFWKKYEVTMATLTSTAFRGIVLLLGNRLSEFTASIRFLCLGGEPIQASDLKLVSFHFPDSVLLQLAYASTETRTISATSCSPKNTQFDLIQDGVPVRKKQVKLLDDTNAEVNLGEVGEIVVYSPYISLGYWFQRKILFHPVDDQNRIYHTGDLGFFNKEGALKLVGRNQTQQKVNGVFVDLSRIREEIYVAQPQITECKVLVVHDAHGFSYLVAFILSQESWSEHAIREHFHSQSHLTTAPRLYVPLDIFPMNAHGKLDRISLEKIANEHALKARKLQIQDTTTKLVYEIWTRELNIMIDRLDADFFLDLGGNSMLAAFIIEELSKELNKELPLQMIHTYRTISLVSRAIQELDEPKFPVLEISKRSRNQAFTWLLFLESGYYDSLSPLREQLEASPQFSTATLRIDIFAILKGKSSASILEELENLLMPYTNAYLIGSSFNGWLAAKVASKLGLGVILLDSPFYSFGTEGPKLNRSNRSRVNYLKGLFIQRPISEAIQKTFELFWGFAKKNAHATNEEKGLFNQSVHEFLRQTTPIEKVSNLLLVYSNLSMATSLQDIELWKQSTVDKFEILHIQGGHLDAYSPKFIPEVSQKINEFILLK</sequence>
<dbReference type="InterPro" id="IPR045851">
    <property type="entry name" value="AMP-bd_C_sf"/>
</dbReference>
<evidence type="ECO:0000313" key="3">
    <source>
        <dbReference type="Proteomes" id="UP000073816"/>
    </source>
</evidence>
<dbReference type="SUPFAM" id="SSF56801">
    <property type="entry name" value="Acetyl-CoA synthetase-like"/>
    <property type="match status" value="1"/>
</dbReference>
<dbReference type="InterPro" id="IPR000873">
    <property type="entry name" value="AMP-dep_synth/lig_dom"/>
</dbReference>
<dbReference type="PANTHER" id="PTHR45527:SF1">
    <property type="entry name" value="FATTY ACID SYNTHASE"/>
    <property type="match status" value="1"/>
</dbReference>
<protein>
    <recommendedName>
        <fullName evidence="1">Carrier domain-containing protein</fullName>
    </recommendedName>
</protein>
<dbReference type="Gene3D" id="3.40.50.12780">
    <property type="entry name" value="N-terminal domain of ligase-like"/>
    <property type="match status" value="1"/>
</dbReference>
<dbReference type="SUPFAM" id="SSF53474">
    <property type="entry name" value="alpha/beta-Hydrolases"/>
    <property type="match status" value="1"/>
</dbReference>
<dbReference type="Gene3D" id="1.10.1200.10">
    <property type="entry name" value="ACP-like"/>
    <property type="match status" value="1"/>
</dbReference>
<reference evidence="3" key="1">
    <citation type="submission" date="2015-09" db="EMBL/GenBank/DDBJ databases">
        <title>Complete sequence of Algoriphagus sp. M8-2.</title>
        <authorList>
            <person name="Shintani M."/>
        </authorList>
    </citation>
    <scope>NUCLEOTIDE SEQUENCE [LARGE SCALE GENOMIC DNA]</scope>
    <source>
        <strain evidence="3">M8-2</strain>
    </source>
</reference>
<dbReference type="Pfam" id="PF00501">
    <property type="entry name" value="AMP-binding"/>
    <property type="match status" value="1"/>
</dbReference>
<dbReference type="PANTHER" id="PTHR45527">
    <property type="entry name" value="NONRIBOSOMAL PEPTIDE SYNTHETASE"/>
    <property type="match status" value="1"/>
</dbReference>
<keyword evidence="3" id="KW-1185">Reference proteome</keyword>
<organism evidence="2 3">
    <name type="scientific">Algoriphagus sanaruensis</name>
    <dbReference type="NCBI Taxonomy" id="1727163"/>
    <lineage>
        <taxon>Bacteria</taxon>
        <taxon>Pseudomonadati</taxon>
        <taxon>Bacteroidota</taxon>
        <taxon>Cytophagia</taxon>
        <taxon>Cytophagales</taxon>
        <taxon>Cyclobacteriaceae</taxon>
        <taxon>Algoriphagus</taxon>
    </lineage>
</organism>
<dbReference type="GO" id="GO:0043041">
    <property type="term" value="P:amino acid activation for nonribosomal peptide biosynthetic process"/>
    <property type="evidence" value="ECO:0007669"/>
    <property type="project" value="TreeGrafter"/>
</dbReference>
<dbReference type="GO" id="GO:0031177">
    <property type="term" value="F:phosphopantetheine binding"/>
    <property type="evidence" value="ECO:0007669"/>
    <property type="project" value="TreeGrafter"/>
</dbReference>
<dbReference type="AlphaFoldDB" id="A0A142EJE6"/>
<reference evidence="2 3" key="2">
    <citation type="journal article" date="2016" name="Genome Announc.">
        <title>Complete Genome Sequence of Algoriphagus sp. Strain M8-2, Isolated from a Brackish Lake.</title>
        <authorList>
            <person name="Muraguchi Y."/>
            <person name="Kushimoto K."/>
            <person name="Ohtsubo Y."/>
            <person name="Suzuki T."/>
            <person name="Dohra H."/>
            <person name="Kimbara K."/>
            <person name="Shintani M."/>
        </authorList>
    </citation>
    <scope>NUCLEOTIDE SEQUENCE [LARGE SCALE GENOMIC DNA]</scope>
    <source>
        <strain evidence="2 3">M8-2</strain>
    </source>
</reference>
<dbReference type="SUPFAM" id="SSF47336">
    <property type="entry name" value="ACP-like"/>
    <property type="match status" value="1"/>
</dbReference>
<dbReference type="GO" id="GO:0044550">
    <property type="term" value="P:secondary metabolite biosynthetic process"/>
    <property type="evidence" value="ECO:0007669"/>
    <property type="project" value="TreeGrafter"/>
</dbReference>
<dbReference type="GO" id="GO:0005737">
    <property type="term" value="C:cytoplasm"/>
    <property type="evidence" value="ECO:0007669"/>
    <property type="project" value="TreeGrafter"/>
</dbReference>
<dbReference type="InterPro" id="IPR042099">
    <property type="entry name" value="ANL_N_sf"/>
</dbReference>
<dbReference type="RefSeq" id="WP_082792176.1">
    <property type="nucleotide sequence ID" value="NZ_CP012836.1"/>
</dbReference>
<gene>
    <name evidence="2" type="ORF">AO498_02495</name>
</gene>
<accession>A0A142EJE6</accession>
<feature type="domain" description="Carrier" evidence="1">
    <location>
        <begin position="498"/>
        <end position="574"/>
    </location>
</feature>
<dbReference type="PATRIC" id="fig|1727163.4.peg.522"/>
<evidence type="ECO:0000313" key="2">
    <source>
        <dbReference type="EMBL" id="AMQ55251.1"/>
    </source>
</evidence>
<name>A0A142EJE6_9BACT</name>
<dbReference type="InterPro" id="IPR029058">
    <property type="entry name" value="AB_hydrolase_fold"/>
</dbReference>
<dbReference type="InterPro" id="IPR009081">
    <property type="entry name" value="PP-bd_ACP"/>
</dbReference>